<evidence type="ECO:0000313" key="6">
    <source>
        <dbReference type="EMBL" id="MBB6075113.1"/>
    </source>
</evidence>
<dbReference type="EC" id="2.3.1.179" evidence="6"/>
<proteinExistence type="inferred from homology"/>
<evidence type="ECO:0000256" key="4">
    <source>
        <dbReference type="RuleBase" id="RU003694"/>
    </source>
</evidence>
<dbReference type="Proteomes" id="UP000591537">
    <property type="component" value="Unassembled WGS sequence"/>
</dbReference>
<dbReference type="PROSITE" id="PS52004">
    <property type="entry name" value="KS3_2"/>
    <property type="match status" value="1"/>
</dbReference>
<feature type="domain" description="Ketosynthase family 3 (KS3)" evidence="5">
    <location>
        <begin position="8"/>
        <end position="411"/>
    </location>
</feature>
<name>A0A7W9T6S9_9ACTN</name>
<dbReference type="PROSITE" id="PS00606">
    <property type="entry name" value="KS3_1"/>
    <property type="match status" value="1"/>
</dbReference>
<reference evidence="6 7" key="1">
    <citation type="submission" date="2020-08" db="EMBL/GenBank/DDBJ databases">
        <title>Genomic Encyclopedia of Type Strains, Phase IV (KMG-IV): sequencing the most valuable type-strain genomes for metagenomic binning, comparative biology and taxonomic classification.</title>
        <authorList>
            <person name="Goeker M."/>
        </authorList>
    </citation>
    <scope>NUCLEOTIDE SEQUENCE [LARGE SCALE GENOMIC DNA]</scope>
    <source>
        <strain evidence="6 7">DSM 43350</strain>
    </source>
</reference>
<keyword evidence="7" id="KW-1185">Reference proteome</keyword>
<evidence type="ECO:0000256" key="2">
    <source>
        <dbReference type="ARBA" id="ARBA00022679"/>
    </source>
</evidence>
<dbReference type="Pfam" id="PF00109">
    <property type="entry name" value="ketoacyl-synt"/>
    <property type="match status" value="1"/>
</dbReference>
<dbReference type="PANTHER" id="PTHR11712">
    <property type="entry name" value="POLYKETIDE SYNTHASE-RELATED"/>
    <property type="match status" value="1"/>
</dbReference>
<dbReference type="Gene3D" id="3.40.47.10">
    <property type="match status" value="2"/>
</dbReference>
<dbReference type="PANTHER" id="PTHR11712:SF347">
    <property type="entry name" value="BETA KETOACYL-ACYL CARRIER PROTEIN SYNTHASE"/>
    <property type="match status" value="1"/>
</dbReference>
<keyword evidence="2 4" id="KW-0808">Transferase</keyword>
<dbReference type="SUPFAM" id="SSF53901">
    <property type="entry name" value="Thiolase-like"/>
    <property type="match status" value="2"/>
</dbReference>
<gene>
    <name evidence="6" type="ORF">HNR57_000997</name>
</gene>
<accession>A0A7W9T6S9</accession>
<dbReference type="InterPro" id="IPR000794">
    <property type="entry name" value="Beta-ketoacyl_synthase"/>
</dbReference>
<sequence length="412" mass="41469">MTAPSQHRPGVVVTGIGMVTPVGVTTGEAWKAACAGLPGATDDPRLAGLGVSFSCAVTGFDAEQACGGEARRMDPFTQFAVAAARAAVADAAVTDGSWDPSRVGVVLGTAVGGQQTWEEQGRRMAVRGPRAVNPLTVPKAIGNIAAGTVALDLGLHGPSLSVSTACASGTTALGVALDLLRAGRCDVVLAGGTEATVTPLVATAFDRLKALSRHGDEPARASRPFDARRGGFVLGEGAAVLVLERAEDARSRGRCGYARLLGYGASSDSHHLTAPDPEGRGARLALRQALSDARVRASDVSLVNAHATGTPQGDAVEARVIAGMFGPKVAVTSTKGVTGHMLGAAGAVEAAFTALSVDQGVIPPTANFEAPDADLPEIDIVHGAPRHTPVSVAVSNSFGFGGQNAVVVLGSA</sequence>
<dbReference type="GO" id="GO:0004315">
    <property type="term" value="F:3-oxoacyl-[acyl-carrier-protein] synthase activity"/>
    <property type="evidence" value="ECO:0007669"/>
    <property type="project" value="UniProtKB-EC"/>
</dbReference>
<dbReference type="SMART" id="SM00825">
    <property type="entry name" value="PKS_KS"/>
    <property type="match status" value="1"/>
</dbReference>
<comment type="similarity">
    <text evidence="1 4">Belongs to the thiolase-like superfamily. Beta-ketoacyl-ACP synthases family.</text>
</comment>
<dbReference type="InterPro" id="IPR018201">
    <property type="entry name" value="Ketoacyl_synth_AS"/>
</dbReference>
<dbReference type="InterPro" id="IPR014030">
    <property type="entry name" value="Ketoacyl_synth_N"/>
</dbReference>
<comment type="caution">
    <text evidence="6">The sequence shown here is derived from an EMBL/GenBank/DDBJ whole genome shotgun (WGS) entry which is preliminary data.</text>
</comment>
<dbReference type="InterPro" id="IPR014031">
    <property type="entry name" value="Ketoacyl_synth_C"/>
</dbReference>
<organism evidence="6 7">
    <name type="scientific">Streptomyces paradoxus</name>
    <dbReference type="NCBI Taxonomy" id="66375"/>
    <lineage>
        <taxon>Bacteria</taxon>
        <taxon>Bacillati</taxon>
        <taxon>Actinomycetota</taxon>
        <taxon>Actinomycetes</taxon>
        <taxon>Kitasatosporales</taxon>
        <taxon>Streptomycetaceae</taxon>
        <taxon>Streptomyces</taxon>
    </lineage>
</organism>
<keyword evidence="3 6" id="KW-0012">Acyltransferase</keyword>
<dbReference type="NCBIfam" id="NF005589">
    <property type="entry name" value="PRK07314.1"/>
    <property type="match status" value="1"/>
</dbReference>
<dbReference type="RefSeq" id="WP_184556381.1">
    <property type="nucleotide sequence ID" value="NZ_BAAARS010000001.1"/>
</dbReference>
<dbReference type="Pfam" id="PF02801">
    <property type="entry name" value="Ketoacyl-synt_C"/>
    <property type="match status" value="1"/>
</dbReference>
<evidence type="ECO:0000256" key="1">
    <source>
        <dbReference type="ARBA" id="ARBA00008467"/>
    </source>
</evidence>
<dbReference type="InterPro" id="IPR016039">
    <property type="entry name" value="Thiolase-like"/>
</dbReference>
<dbReference type="CDD" id="cd00834">
    <property type="entry name" value="KAS_I_II"/>
    <property type="match status" value="1"/>
</dbReference>
<evidence type="ECO:0000256" key="3">
    <source>
        <dbReference type="ARBA" id="ARBA00023315"/>
    </source>
</evidence>
<dbReference type="GO" id="GO:0006633">
    <property type="term" value="P:fatty acid biosynthetic process"/>
    <property type="evidence" value="ECO:0007669"/>
    <property type="project" value="InterPro"/>
</dbReference>
<dbReference type="EMBL" id="JACHGV010000001">
    <property type="protein sequence ID" value="MBB6075113.1"/>
    <property type="molecule type" value="Genomic_DNA"/>
</dbReference>
<dbReference type="InterPro" id="IPR020841">
    <property type="entry name" value="PKS_Beta-ketoAc_synthase_dom"/>
</dbReference>
<dbReference type="AlphaFoldDB" id="A0A7W9T6S9"/>
<evidence type="ECO:0000259" key="5">
    <source>
        <dbReference type="PROSITE" id="PS52004"/>
    </source>
</evidence>
<dbReference type="FunFam" id="3.40.47.10:FF:000018">
    <property type="entry name" value="3-oxoacyl-[acyl-carrier-protein] synthase 2"/>
    <property type="match status" value="1"/>
</dbReference>
<protein>
    <submittedName>
        <fullName evidence="6">3-oxoacyl-[acyl-carrier-protein] synthase II</fullName>
        <ecNumber evidence="6">2.3.1.179</ecNumber>
    </submittedName>
</protein>
<evidence type="ECO:0000313" key="7">
    <source>
        <dbReference type="Proteomes" id="UP000591537"/>
    </source>
</evidence>